<dbReference type="Proteomes" id="UP000516361">
    <property type="component" value="Chromosome"/>
</dbReference>
<comment type="function">
    <text evidence="7">With S5 and S12 plays an important role in translational accuracy.</text>
</comment>
<evidence type="ECO:0000313" key="10">
    <source>
        <dbReference type="EMBL" id="BBE30922.1"/>
    </source>
</evidence>
<dbReference type="InterPro" id="IPR002942">
    <property type="entry name" value="S4_RNA-bd"/>
</dbReference>
<protein>
    <recommendedName>
        <fullName evidence="6 7">Small ribosomal subunit protein uS4</fullName>
    </recommendedName>
</protein>
<dbReference type="Pfam" id="PF01479">
    <property type="entry name" value="S4"/>
    <property type="match status" value="1"/>
</dbReference>
<dbReference type="GO" id="GO:0006412">
    <property type="term" value="P:translation"/>
    <property type="evidence" value="ECO:0007669"/>
    <property type="project" value="UniProtKB-UniRule"/>
</dbReference>
<comment type="similarity">
    <text evidence="1 7">Belongs to the universal ribosomal protein uS4 family.</text>
</comment>
<evidence type="ECO:0000313" key="11">
    <source>
        <dbReference type="Proteomes" id="UP000516361"/>
    </source>
</evidence>
<dbReference type="HAMAP" id="MF_01306_B">
    <property type="entry name" value="Ribosomal_uS4_B"/>
    <property type="match status" value="1"/>
</dbReference>
<evidence type="ECO:0000256" key="3">
    <source>
        <dbReference type="ARBA" id="ARBA00022884"/>
    </source>
</evidence>
<dbReference type="CDD" id="cd00165">
    <property type="entry name" value="S4"/>
    <property type="match status" value="1"/>
</dbReference>
<dbReference type="Pfam" id="PF00163">
    <property type="entry name" value="Ribosomal_S4"/>
    <property type="match status" value="1"/>
</dbReference>
<evidence type="ECO:0000259" key="9">
    <source>
        <dbReference type="SMART" id="SM01390"/>
    </source>
</evidence>
<dbReference type="SMART" id="SM00363">
    <property type="entry name" value="S4"/>
    <property type="match status" value="1"/>
</dbReference>
<dbReference type="InParanoid" id="A0A7G1G9Y8"/>
<keyword evidence="4 7" id="KW-0689">Ribosomal protein</keyword>
<dbReference type="AlphaFoldDB" id="A0A7G1G9Y8"/>
<feature type="domain" description="Small ribosomal subunit protein uS4 N-terminal" evidence="9">
    <location>
        <begin position="3"/>
        <end position="97"/>
    </location>
</feature>
<dbReference type="FunFam" id="3.10.290.10:FF:000001">
    <property type="entry name" value="30S ribosomal protein S4"/>
    <property type="match status" value="1"/>
</dbReference>
<sequence length="209" mass="24276">MARYTEALCKLCRREGFKMYLKGERCYTEKCAIAKRNFAPGQHGHNTKKMGQYAIQLRSKQALKRIYGMLEKQFRTYFKEAARREGQTGEVLMQLLESRLDNTVYQMGFAVNRRTARQIIRHGHVLVNGKKVNIPSYRLRSGDVVEIKEGSRSILQVKNGLELSNNRNLARTWLDVNTDQFKGTFVRLPKLEEMEVPVDLQAIIELYSK</sequence>
<gene>
    <name evidence="7 10" type="primary">rpsD</name>
    <name evidence="10" type="ORF">OSSY52_10630</name>
</gene>
<dbReference type="PANTHER" id="PTHR11831:SF4">
    <property type="entry name" value="SMALL RIBOSOMAL SUBUNIT PROTEIN US4M"/>
    <property type="match status" value="1"/>
</dbReference>
<organism evidence="10 11">
    <name type="scientific">Tepiditoga spiralis</name>
    <dbReference type="NCBI Taxonomy" id="2108365"/>
    <lineage>
        <taxon>Bacteria</taxon>
        <taxon>Thermotogati</taxon>
        <taxon>Thermotogota</taxon>
        <taxon>Thermotogae</taxon>
        <taxon>Petrotogales</taxon>
        <taxon>Petrotogaceae</taxon>
        <taxon>Tepiditoga</taxon>
    </lineage>
</organism>
<dbReference type="NCBIfam" id="TIGR01017">
    <property type="entry name" value="rpsD_bact"/>
    <property type="match status" value="1"/>
</dbReference>
<keyword evidence="11" id="KW-1185">Reference proteome</keyword>
<accession>A0A7G1G9Y8</accession>
<evidence type="ECO:0000256" key="1">
    <source>
        <dbReference type="ARBA" id="ARBA00007465"/>
    </source>
</evidence>
<proteinExistence type="inferred from homology"/>
<dbReference type="FunCoup" id="A0A7G1G9Y8">
    <property type="interactions" value="443"/>
</dbReference>
<comment type="function">
    <text evidence="7">One of the primary rRNA binding proteins, it binds directly to 16S rRNA where it nucleates assembly of the body of the 30S subunit.</text>
</comment>
<feature type="domain" description="RNA-binding S4" evidence="8">
    <location>
        <begin position="98"/>
        <end position="160"/>
    </location>
</feature>
<dbReference type="PROSITE" id="PS50889">
    <property type="entry name" value="S4"/>
    <property type="match status" value="1"/>
</dbReference>
<dbReference type="EMBL" id="AP018712">
    <property type="protein sequence ID" value="BBE30922.1"/>
    <property type="molecule type" value="Genomic_DNA"/>
</dbReference>
<dbReference type="FunFam" id="1.10.1050.10:FF:000001">
    <property type="entry name" value="30S ribosomal protein S4"/>
    <property type="match status" value="1"/>
</dbReference>
<dbReference type="SUPFAM" id="SSF55174">
    <property type="entry name" value="Alpha-L RNA-binding motif"/>
    <property type="match status" value="1"/>
</dbReference>
<dbReference type="InterPro" id="IPR001912">
    <property type="entry name" value="Ribosomal_uS4_N"/>
</dbReference>
<evidence type="ECO:0000256" key="7">
    <source>
        <dbReference type="HAMAP-Rule" id="MF_01306"/>
    </source>
</evidence>
<comment type="subunit">
    <text evidence="7">Part of the 30S ribosomal subunit. Contacts protein S5. The interaction surface between S4 and S5 is involved in control of translational fidelity.</text>
</comment>
<keyword evidence="3 7" id="KW-0694">RNA-binding</keyword>
<dbReference type="GO" id="GO:0003735">
    <property type="term" value="F:structural constituent of ribosome"/>
    <property type="evidence" value="ECO:0007669"/>
    <property type="project" value="InterPro"/>
</dbReference>
<dbReference type="Gene3D" id="1.10.1050.10">
    <property type="entry name" value="Ribosomal Protein S4 Delta 41, Chain A, domain 1"/>
    <property type="match status" value="1"/>
</dbReference>
<dbReference type="GO" id="GO:0019843">
    <property type="term" value="F:rRNA binding"/>
    <property type="evidence" value="ECO:0007669"/>
    <property type="project" value="UniProtKB-UniRule"/>
</dbReference>
<dbReference type="RefSeq" id="WP_190615989.1">
    <property type="nucleotide sequence ID" value="NZ_AP018712.1"/>
</dbReference>
<keyword evidence="5 7" id="KW-0687">Ribonucleoprotein</keyword>
<name>A0A7G1G9Y8_9BACT</name>
<evidence type="ECO:0000256" key="4">
    <source>
        <dbReference type="ARBA" id="ARBA00022980"/>
    </source>
</evidence>
<dbReference type="GO" id="GO:0015935">
    <property type="term" value="C:small ribosomal subunit"/>
    <property type="evidence" value="ECO:0007669"/>
    <property type="project" value="InterPro"/>
</dbReference>
<dbReference type="InterPro" id="IPR022801">
    <property type="entry name" value="Ribosomal_uS4"/>
</dbReference>
<dbReference type="PANTHER" id="PTHR11831">
    <property type="entry name" value="30S 40S RIBOSOMAL PROTEIN"/>
    <property type="match status" value="1"/>
</dbReference>
<reference evidence="10 11" key="1">
    <citation type="submission" date="2018-06" db="EMBL/GenBank/DDBJ databases">
        <title>Genome sequencing of Oceanotoga sp. sy52.</title>
        <authorList>
            <person name="Mori K."/>
        </authorList>
    </citation>
    <scope>NUCLEOTIDE SEQUENCE [LARGE SCALE GENOMIC DNA]</scope>
    <source>
        <strain evidence="11">sy52</strain>
    </source>
</reference>
<dbReference type="InterPro" id="IPR036986">
    <property type="entry name" value="S4_RNA-bd_sf"/>
</dbReference>
<dbReference type="GO" id="GO:0042274">
    <property type="term" value="P:ribosomal small subunit biogenesis"/>
    <property type="evidence" value="ECO:0007669"/>
    <property type="project" value="TreeGrafter"/>
</dbReference>
<dbReference type="NCBIfam" id="NF003717">
    <property type="entry name" value="PRK05327.1"/>
    <property type="match status" value="1"/>
</dbReference>
<dbReference type="SMART" id="SM01390">
    <property type="entry name" value="Ribosomal_S4"/>
    <property type="match status" value="1"/>
</dbReference>
<evidence type="ECO:0000259" key="8">
    <source>
        <dbReference type="SMART" id="SM00363"/>
    </source>
</evidence>
<evidence type="ECO:0000256" key="5">
    <source>
        <dbReference type="ARBA" id="ARBA00023274"/>
    </source>
</evidence>
<evidence type="ECO:0000256" key="2">
    <source>
        <dbReference type="ARBA" id="ARBA00022730"/>
    </source>
</evidence>
<dbReference type="InterPro" id="IPR005709">
    <property type="entry name" value="Ribosomal_uS4_bac-type"/>
</dbReference>
<dbReference type="Gene3D" id="3.10.290.10">
    <property type="entry name" value="RNA-binding S4 domain"/>
    <property type="match status" value="1"/>
</dbReference>
<dbReference type="KEGG" id="ocy:OSSY52_10630"/>
<evidence type="ECO:0000256" key="6">
    <source>
        <dbReference type="ARBA" id="ARBA00035254"/>
    </source>
</evidence>
<keyword evidence="2 7" id="KW-0699">rRNA-binding</keyword>